<protein>
    <submittedName>
        <fullName evidence="5">Pirin-like protein CC_3178</fullName>
    </submittedName>
</protein>
<dbReference type="CDD" id="cd02247">
    <property type="entry name" value="cupin_pirin_C"/>
    <property type="match status" value="1"/>
</dbReference>
<evidence type="ECO:0000313" key="5">
    <source>
        <dbReference type="EMBL" id="CAH2404147.1"/>
    </source>
</evidence>
<dbReference type="CDD" id="cd02909">
    <property type="entry name" value="cupin_pirin_N"/>
    <property type="match status" value="1"/>
</dbReference>
<dbReference type="RefSeq" id="WP_254019909.1">
    <property type="nucleotide sequence ID" value="NZ_CAKXZT010000136.1"/>
</dbReference>
<dbReference type="EMBL" id="CAKXZT010000136">
    <property type="protein sequence ID" value="CAH2404147.1"/>
    <property type="molecule type" value="Genomic_DNA"/>
</dbReference>
<dbReference type="PANTHER" id="PTHR13903:SF8">
    <property type="entry name" value="PIRIN"/>
    <property type="match status" value="1"/>
</dbReference>
<evidence type="ECO:0000256" key="2">
    <source>
        <dbReference type="RuleBase" id="RU003457"/>
    </source>
</evidence>
<evidence type="ECO:0000259" key="4">
    <source>
        <dbReference type="Pfam" id="PF05726"/>
    </source>
</evidence>
<sequence>MTLQSNTVPVEQVLLPAVRDLGDFAVRRALPSPLRRMVGPFIFLDSFGPTVIRAGQGIDTRPHPHIGLATVTYLIDGEMVHRDSEGYVQTIRPGEVNLMTAGRGIVHSERSGSEWRADGGTMFGFQAWLALPLALEETDPGFQHIDATALPRLSDAGVDARLLAGSLGGAHSPTRIFSETLYADVSLAAGARFKVESDHIERAAYVVEGEIEISGQSGHFLKDQLVIFRPGSEIIVHARGATRLMLLGGEPLEGKRHIFWNFVSSRKERIEQAADDWRARRFPGVPGDSEFIPLAEVPRAA</sequence>
<feature type="domain" description="Pirin N-terminal" evidence="3">
    <location>
        <begin position="24"/>
        <end position="129"/>
    </location>
</feature>
<gene>
    <name evidence="5" type="ORF">MES5069_400136</name>
</gene>
<comment type="caution">
    <text evidence="5">The sequence shown here is derived from an EMBL/GenBank/DDBJ whole genome shotgun (WGS) entry which is preliminary data.</text>
</comment>
<dbReference type="InterPro" id="IPR011051">
    <property type="entry name" value="RmlC_Cupin_sf"/>
</dbReference>
<dbReference type="Pfam" id="PF02678">
    <property type="entry name" value="Pirin"/>
    <property type="match status" value="1"/>
</dbReference>
<keyword evidence="6" id="KW-1185">Reference proteome</keyword>
<dbReference type="InterPro" id="IPR014710">
    <property type="entry name" value="RmlC-like_jellyroll"/>
</dbReference>
<evidence type="ECO:0000256" key="1">
    <source>
        <dbReference type="ARBA" id="ARBA00008416"/>
    </source>
</evidence>
<name>A0ABM9E4V5_9HYPH</name>
<comment type="similarity">
    <text evidence="1 2">Belongs to the pirin family.</text>
</comment>
<organism evidence="5 6">
    <name type="scientific">Mesorhizobium escarrei</name>
    <dbReference type="NCBI Taxonomy" id="666018"/>
    <lineage>
        <taxon>Bacteria</taxon>
        <taxon>Pseudomonadati</taxon>
        <taxon>Pseudomonadota</taxon>
        <taxon>Alphaproteobacteria</taxon>
        <taxon>Hyphomicrobiales</taxon>
        <taxon>Phyllobacteriaceae</taxon>
        <taxon>Mesorhizobium</taxon>
    </lineage>
</organism>
<dbReference type="Pfam" id="PF05726">
    <property type="entry name" value="Pirin_C"/>
    <property type="match status" value="1"/>
</dbReference>
<dbReference type="PANTHER" id="PTHR13903">
    <property type="entry name" value="PIRIN-RELATED"/>
    <property type="match status" value="1"/>
</dbReference>
<dbReference type="Gene3D" id="2.60.120.10">
    <property type="entry name" value="Jelly Rolls"/>
    <property type="match status" value="2"/>
</dbReference>
<dbReference type="SUPFAM" id="SSF51182">
    <property type="entry name" value="RmlC-like cupins"/>
    <property type="match status" value="1"/>
</dbReference>
<reference evidence="5 6" key="1">
    <citation type="submission" date="2022-03" db="EMBL/GenBank/DDBJ databases">
        <authorList>
            <person name="Brunel B."/>
        </authorList>
    </citation>
    <scope>NUCLEOTIDE SEQUENCE [LARGE SCALE GENOMIC DNA]</scope>
    <source>
        <strain evidence="5">STM5069sample</strain>
    </source>
</reference>
<dbReference type="InterPro" id="IPR008778">
    <property type="entry name" value="Pirin_C_dom"/>
</dbReference>
<feature type="domain" description="Pirin C-terminal" evidence="4">
    <location>
        <begin position="182"/>
        <end position="282"/>
    </location>
</feature>
<dbReference type="PIRSF" id="PIRSF006232">
    <property type="entry name" value="Pirin"/>
    <property type="match status" value="1"/>
</dbReference>
<dbReference type="Proteomes" id="UP001153050">
    <property type="component" value="Unassembled WGS sequence"/>
</dbReference>
<dbReference type="InterPro" id="IPR003829">
    <property type="entry name" value="Pirin_N_dom"/>
</dbReference>
<accession>A0ABM9E4V5</accession>
<evidence type="ECO:0000313" key="6">
    <source>
        <dbReference type="Proteomes" id="UP001153050"/>
    </source>
</evidence>
<proteinExistence type="inferred from homology"/>
<evidence type="ECO:0000259" key="3">
    <source>
        <dbReference type="Pfam" id="PF02678"/>
    </source>
</evidence>
<dbReference type="InterPro" id="IPR012093">
    <property type="entry name" value="Pirin"/>
</dbReference>